<proteinExistence type="predicted"/>
<accession>A0A0U5JZ76</accession>
<dbReference type="RefSeq" id="WP_339111696.1">
    <property type="nucleotide sequence ID" value="NZ_LN887705.1"/>
</dbReference>
<dbReference type="InterPro" id="IPR009241">
    <property type="entry name" value="HigB-like"/>
</dbReference>
<organism evidence="1">
    <name type="scientific">Limosilactobacillus reuteri</name>
    <name type="common">Lactobacillus reuteri</name>
    <dbReference type="NCBI Taxonomy" id="1598"/>
    <lineage>
        <taxon>Bacteria</taxon>
        <taxon>Bacillati</taxon>
        <taxon>Bacillota</taxon>
        <taxon>Bacilli</taxon>
        <taxon>Lactobacillales</taxon>
        <taxon>Lactobacillaceae</taxon>
        <taxon>Limosilactobacillus</taxon>
    </lineage>
</organism>
<name>A0A0U5JZ76_LIMRT</name>
<dbReference type="EMBL" id="LN887705">
    <property type="protein sequence ID" value="CUR42196.1"/>
    <property type="molecule type" value="Genomic_DNA"/>
</dbReference>
<evidence type="ECO:0000313" key="1">
    <source>
        <dbReference type="EMBL" id="CUR42196.1"/>
    </source>
</evidence>
<gene>
    <name evidence="1" type="ORF">LRLP16767_LRLP167_00310</name>
</gene>
<dbReference type="Pfam" id="PF05973">
    <property type="entry name" value="Gp49"/>
    <property type="match status" value="1"/>
</dbReference>
<dbReference type="AlphaFoldDB" id="A0A0U5JZ76"/>
<sequence>MEDLEFELYTRPNGHTEFAEYLDSLDVKAKAKLLARINMVATYGLSAGIQHNWVKPLEKNLYEIRSRVSNNQQRGLYFHVDGVHYVITHGFTKKTQKTPPREINHAKKLRDEYFANRKEQ</sequence>
<reference evidence="1" key="1">
    <citation type="submission" date="2015-10" db="EMBL/GenBank/DDBJ databases">
        <authorList>
            <person name="Gilbert D.G."/>
        </authorList>
    </citation>
    <scope>NUCLEOTIDE SEQUENCE</scope>
    <source>
        <strain evidence="1">Lp167-67</strain>
    </source>
</reference>
<protein>
    <submittedName>
        <fullName evidence="1">Phage-related protein</fullName>
    </submittedName>
</protein>